<name>A0A4Z1DVK5_STRGP</name>
<dbReference type="RefSeq" id="WP_135790105.1">
    <property type="nucleotide sequence ID" value="NZ_BNBQ01000006.1"/>
</dbReference>
<keyword evidence="2" id="KW-1133">Transmembrane helix</keyword>
<proteinExistence type="predicted"/>
<keyword evidence="2" id="KW-0472">Membrane</keyword>
<dbReference type="InterPro" id="IPR028087">
    <property type="entry name" value="Tad_N"/>
</dbReference>
<dbReference type="Pfam" id="PF13400">
    <property type="entry name" value="Tad"/>
    <property type="match status" value="1"/>
</dbReference>
<feature type="region of interest" description="Disordered" evidence="1">
    <location>
        <begin position="155"/>
        <end position="175"/>
    </location>
</feature>
<gene>
    <name evidence="4" type="ORF">E5082_02260</name>
</gene>
<organism evidence="4 5">
    <name type="scientific">Streptomyces griseoluteus</name>
    <dbReference type="NCBI Taxonomy" id="29306"/>
    <lineage>
        <taxon>Bacteria</taxon>
        <taxon>Bacillati</taxon>
        <taxon>Actinomycetota</taxon>
        <taxon>Actinomycetes</taxon>
        <taxon>Kitasatosporales</taxon>
        <taxon>Streptomycetaceae</taxon>
        <taxon>Streptomyces</taxon>
    </lineage>
</organism>
<dbReference type="EMBL" id="SRRU01000001">
    <property type="protein sequence ID" value="TGN87851.1"/>
    <property type="molecule type" value="Genomic_DNA"/>
</dbReference>
<sequence>MIFRRRRGDSGQAFPVYITVAAGLLFLAFAYLAVGQASVNRSDAQTAADAAALAAAQERRDLLAGKWLTDLADPTTWDGILHGLTDVRPSCWRADELAAQNDAQVQQCDESRALEVRVEVRTNKRVGDSVVPGVSDIRSTRSATAVIKPICDFDVPDEEVPDEGAPPPDEEADAAPLPALHCEGKIWKLDPKKLGDLPKPEDLFDVHLAD</sequence>
<dbReference type="GeneID" id="91532015"/>
<evidence type="ECO:0000259" key="3">
    <source>
        <dbReference type="Pfam" id="PF13400"/>
    </source>
</evidence>
<dbReference type="AlphaFoldDB" id="A0A4Z1DVK5"/>
<evidence type="ECO:0000313" key="5">
    <source>
        <dbReference type="Proteomes" id="UP000298513"/>
    </source>
</evidence>
<dbReference type="Proteomes" id="UP000298513">
    <property type="component" value="Unassembled WGS sequence"/>
</dbReference>
<protein>
    <recommendedName>
        <fullName evidence="3">Putative Flp pilus-assembly TadG-like N-terminal domain-containing protein</fullName>
    </recommendedName>
</protein>
<comment type="caution">
    <text evidence="4">The sequence shown here is derived from an EMBL/GenBank/DDBJ whole genome shotgun (WGS) entry which is preliminary data.</text>
</comment>
<feature type="domain" description="Putative Flp pilus-assembly TadG-like N-terminal" evidence="3">
    <location>
        <begin position="11"/>
        <end position="57"/>
    </location>
</feature>
<reference evidence="4 5" key="1">
    <citation type="submission" date="2019-04" db="EMBL/GenBank/DDBJ databases">
        <title>Streptomyces sp. nov. Bv016 isolated from bark of Buahinia variegata.</title>
        <authorList>
            <person name="Kanchanasin P."/>
            <person name="Tanasupawat S."/>
            <person name="Yuki M."/>
            <person name="Kudo T."/>
        </authorList>
    </citation>
    <scope>NUCLEOTIDE SEQUENCE [LARGE SCALE GENOMIC DNA]</scope>
    <source>
        <strain evidence="4 5">JCM 4765</strain>
    </source>
</reference>
<evidence type="ECO:0000256" key="2">
    <source>
        <dbReference type="SAM" id="Phobius"/>
    </source>
</evidence>
<keyword evidence="2" id="KW-0812">Transmembrane</keyword>
<evidence type="ECO:0000256" key="1">
    <source>
        <dbReference type="SAM" id="MobiDB-lite"/>
    </source>
</evidence>
<feature type="compositionally biased region" description="Acidic residues" evidence="1">
    <location>
        <begin position="155"/>
        <end position="173"/>
    </location>
</feature>
<feature type="transmembrane region" description="Helical" evidence="2">
    <location>
        <begin position="12"/>
        <end position="34"/>
    </location>
</feature>
<accession>A0A4Z1DVK5</accession>
<keyword evidence="5" id="KW-1185">Reference proteome</keyword>
<evidence type="ECO:0000313" key="4">
    <source>
        <dbReference type="EMBL" id="TGN87851.1"/>
    </source>
</evidence>